<protein>
    <recommendedName>
        <fullName evidence="3">HEAT repeat domain-containing protein</fullName>
    </recommendedName>
</protein>
<evidence type="ECO:0000313" key="2">
    <source>
        <dbReference type="Proteomes" id="UP001497497"/>
    </source>
</evidence>
<name>A0AAV2IA88_LYMST</name>
<sequence length="134" mass="15573">MTFFDNELTLKPSQLGANDALRLCTDTTDIDIIIDLTRHSSPQVRQRALREMCPCRVQKDITAFWNRVFEMLQDTDENVRYQVLHTLCDGSPVHLENEIAEALDVFNRDPSPKIRRQAHRALASYMRTGKWNIL</sequence>
<dbReference type="InterPro" id="IPR011989">
    <property type="entry name" value="ARM-like"/>
</dbReference>
<gene>
    <name evidence="1" type="ORF">GSLYS_00016473001</name>
</gene>
<evidence type="ECO:0000313" key="1">
    <source>
        <dbReference type="EMBL" id="CAL1542939.1"/>
    </source>
</evidence>
<dbReference type="InterPro" id="IPR016024">
    <property type="entry name" value="ARM-type_fold"/>
</dbReference>
<dbReference type="Proteomes" id="UP001497497">
    <property type="component" value="Unassembled WGS sequence"/>
</dbReference>
<dbReference type="Pfam" id="PF13646">
    <property type="entry name" value="HEAT_2"/>
    <property type="match status" value="1"/>
</dbReference>
<reference evidence="1 2" key="1">
    <citation type="submission" date="2024-04" db="EMBL/GenBank/DDBJ databases">
        <authorList>
            <consortium name="Genoscope - CEA"/>
            <person name="William W."/>
        </authorList>
    </citation>
    <scope>NUCLEOTIDE SEQUENCE [LARGE SCALE GENOMIC DNA]</scope>
</reference>
<evidence type="ECO:0008006" key="3">
    <source>
        <dbReference type="Google" id="ProtNLM"/>
    </source>
</evidence>
<dbReference type="AlphaFoldDB" id="A0AAV2IA88"/>
<dbReference type="SUPFAM" id="SSF48371">
    <property type="entry name" value="ARM repeat"/>
    <property type="match status" value="1"/>
</dbReference>
<keyword evidence="2" id="KW-1185">Reference proteome</keyword>
<dbReference type="Gene3D" id="1.25.10.10">
    <property type="entry name" value="Leucine-rich Repeat Variant"/>
    <property type="match status" value="1"/>
</dbReference>
<organism evidence="1 2">
    <name type="scientific">Lymnaea stagnalis</name>
    <name type="common">Great pond snail</name>
    <name type="synonym">Helix stagnalis</name>
    <dbReference type="NCBI Taxonomy" id="6523"/>
    <lineage>
        <taxon>Eukaryota</taxon>
        <taxon>Metazoa</taxon>
        <taxon>Spiralia</taxon>
        <taxon>Lophotrochozoa</taxon>
        <taxon>Mollusca</taxon>
        <taxon>Gastropoda</taxon>
        <taxon>Heterobranchia</taxon>
        <taxon>Euthyneura</taxon>
        <taxon>Panpulmonata</taxon>
        <taxon>Hygrophila</taxon>
        <taxon>Lymnaeoidea</taxon>
        <taxon>Lymnaeidae</taxon>
        <taxon>Lymnaea</taxon>
    </lineage>
</organism>
<dbReference type="EMBL" id="CAXITT010000515">
    <property type="protein sequence ID" value="CAL1542939.1"/>
    <property type="molecule type" value="Genomic_DNA"/>
</dbReference>
<proteinExistence type="predicted"/>
<accession>A0AAV2IA88</accession>
<comment type="caution">
    <text evidence="1">The sequence shown here is derived from an EMBL/GenBank/DDBJ whole genome shotgun (WGS) entry which is preliminary data.</text>
</comment>